<dbReference type="EMBL" id="SRLO01011995">
    <property type="protein sequence ID" value="TNN25648.1"/>
    <property type="molecule type" value="Genomic_DNA"/>
</dbReference>
<gene>
    <name evidence="1" type="ORF">EYF80_064221</name>
</gene>
<comment type="caution">
    <text evidence="1">The sequence shown here is derived from an EMBL/GenBank/DDBJ whole genome shotgun (WGS) entry which is preliminary data.</text>
</comment>
<evidence type="ECO:0000313" key="2">
    <source>
        <dbReference type="Proteomes" id="UP000314294"/>
    </source>
</evidence>
<accession>A0A4Z2E9Z6</accession>
<sequence>MELGGLSLAAGTEVSLSFSTLADTGTIMLAVGGASPIGQQVRNTNLLSSKRRRRQSGEVSTWRHAYTSNGCSPLPNDAFISAY</sequence>
<name>A0A4Z2E9Z6_9TELE</name>
<dbReference type="AlphaFoldDB" id="A0A4Z2E9Z6"/>
<keyword evidence="2" id="KW-1185">Reference proteome</keyword>
<reference evidence="1 2" key="1">
    <citation type="submission" date="2019-03" db="EMBL/GenBank/DDBJ databases">
        <title>First draft genome of Liparis tanakae, snailfish: a comprehensive survey of snailfish specific genes.</title>
        <authorList>
            <person name="Kim W."/>
            <person name="Song I."/>
            <person name="Jeong J.-H."/>
            <person name="Kim D."/>
            <person name="Kim S."/>
            <person name="Ryu S."/>
            <person name="Song J.Y."/>
            <person name="Lee S.K."/>
        </authorList>
    </citation>
    <scope>NUCLEOTIDE SEQUENCE [LARGE SCALE GENOMIC DNA]</scope>
    <source>
        <tissue evidence="1">Muscle</tissue>
    </source>
</reference>
<organism evidence="1 2">
    <name type="scientific">Liparis tanakae</name>
    <name type="common">Tanaka's snailfish</name>
    <dbReference type="NCBI Taxonomy" id="230148"/>
    <lineage>
        <taxon>Eukaryota</taxon>
        <taxon>Metazoa</taxon>
        <taxon>Chordata</taxon>
        <taxon>Craniata</taxon>
        <taxon>Vertebrata</taxon>
        <taxon>Euteleostomi</taxon>
        <taxon>Actinopterygii</taxon>
        <taxon>Neopterygii</taxon>
        <taxon>Teleostei</taxon>
        <taxon>Neoteleostei</taxon>
        <taxon>Acanthomorphata</taxon>
        <taxon>Eupercaria</taxon>
        <taxon>Perciformes</taxon>
        <taxon>Cottioidei</taxon>
        <taxon>Cottales</taxon>
        <taxon>Liparidae</taxon>
        <taxon>Liparis</taxon>
    </lineage>
</organism>
<proteinExistence type="predicted"/>
<protein>
    <submittedName>
        <fullName evidence="1">Uncharacterized protein</fullName>
    </submittedName>
</protein>
<evidence type="ECO:0000313" key="1">
    <source>
        <dbReference type="EMBL" id="TNN25648.1"/>
    </source>
</evidence>
<dbReference type="Proteomes" id="UP000314294">
    <property type="component" value="Unassembled WGS sequence"/>
</dbReference>